<dbReference type="RefSeq" id="WP_359657664.1">
    <property type="nucleotide sequence ID" value="NZ_JBEXZP010000216.1"/>
</dbReference>
<evidence type="ECO:0008006" key="5">
    <source>
        <dbReference type="Google" id="ProtNLM"/>
    </source>
</evidence>
<name>A0ABV2W4P4_9ACTN</name>
<organism evidence="3 4">
    <name type="scientific">Streptomyces lavendulocolor</name>
    <dbReference type="NCBI Taxonomy" id="67316"/>
    <lineage>
        <taxon>Bacteria</taxon>
        <taxon>Bacillati</taxon>
        <taxon>Actinomycetota</taxon>
        <taxon>Actinomycetes</taxon>
        <taxon>Kitasatosporales</taxon>
        <taxon>Streptomycetaceae</taxon>
        <taxon>Streptomyces</taxon>
    </lineage>
</organism>
<evidence type="ECO:0000256" key="2">
    <source>
        <dbReference type="SAM" id="SignalP"/>
    </source>
</evidence>
<dbReference type="EMBL" id="JBEXZR010000010">
    <property type="protein sequence ID" value="MEU0708519.1"/>
    <property type="molecule type" value="Genomic_DNA"/>
</dbReference>
<comment type="caution">
    <text evidence="3">The sequence shown here is derived from an EMBL/GenBank/DDBJ whole genome shotgun (WGS) entry which is preliminary data.</text>
</comment>
<gene>
    <name evidence="3" type="ORF">ABZ508_14295</name>
</gene>
<evidence type="ECO:0000313" key="3">
    <source>
        <dbReference type="EMBL" id="MEU0708519.1"/>
    </source>
</evidence>
<proteinExistence type="predicted"/>
<accession>A0ABV2W4P4</accession>
<sequence length="262" mass="27577">MIQNRKRAAVAAAAAVVLAGTGTGVWAATQNAGPGSDSGTSAYRTAYGPSGARSPGDGRCSSYGPSDRGMGMMGDPDTWMGPGMMGDRDTWMGPGMMGDSPYGLAGNGKPVRSLAAAKARAQEYADRLDLRVGEVMQFSCNFYAELNTADGRGATEVLIDPAGGAVWVEYGPAMMWNTDYGMRAASGTKARVSAAEARQIARQWLGDHRAGQSPGEAEAFPGYYTLHTLKGEKITGMLSVNAITGQVWDHSWHGDFVEMSDD</sequence>
<reference evidence="3 4" key="1">
    <citation type="submission" date="2024-06" db="EMBL/GenBank/DDBJ databases">
        <title>The Natural Products Discovery Center: Release of the First 8490 Sequenced Strains for Exploring Actinobacteria Biosynthetic Diversity.</title>
        <authorList>
            <person name="Kalkreuter E."/>
            <person name="Kautsar S.A."/>
            <person name="Yang D."/>
            <person name="Bader C.D."/>
            <person name="Teijaro C.N."/>
            <person name="Fluegel L."/>
            <person name="Davis C.M."/>
            <person name="Simpson J.R."/>
            <person name="Lauterbach L."/>
            <person name="Steele A.D."/>
            <person name="Gui C."/>
            <person name="Meng S."/>
            <person name="Li G."/>
            <person name="Viehrig K."/>
            <person name="Ye F."/>
            <person name="Su P."/>
            <person name="Kiefer A.F."/>
            <person name="Nichols A."/>
            <person name="Cepeda A.J."/>
            <person name="Yan W."/>
            <person name="Fan B."/>
            <person name="Jiang Y."/>
            <person name="Adhikari A."/>
            <person name="Zheng C.-J."/>
            <person name="Schuster L."/>
            <person name="Cowan T.M."/>
            <person name="Smanski M.J."/>
            <person name="Chevrette M.G."/>
            <person name="De Carvalho L.P.S."/>
            <person name="Shen B."/>
        </authorList>
    </citation>
    <scope>NUCLEOTIDE SEQUENCE [LARGE SCALE GENOMIC DNA]</scope>
    <source>
        <strain evidence="3 4">NPDC006337</strain>
    </source>
</reference>
<feature type="region of interest" description="Disordered" evidence="1">
    <location>
        <begin position="31"/>
        <end position="74"/>
    </location>
</feature>
<protein>
    <recommendedName>
        <fullName evidence="5">Peptidase M4</fullName>
    </recommendedName>
</protein>
<keyword evidence="4" id="KW-1185">Reference proteome</keyword>
<evidence type="ECO:0000313" key="4">
    <source>
        <dbReference type="Proteomes" id="UP001550378"/>
    </source>
</evidence>
<keyword evidence="2" id="KW-0732">Signal</keyword>
<feature type="signal peptide" evidence="2">
    <location>
        <begin position="1"/>
        <end position="27"/>
    </location>
</feature>
<dbReference type="Proteomes" id="UP001550378">
    <property type="component" value="Unassembled WGS sequence"/>
</dbReference>
<feature type="chain" id="PRO_5046514626" description="Peptidase M4" evidence="2">
    <location>
        <begin position="28"/>
        <end position="262"/>
    </location>
</feature>
<feature type="compositionally biased region" description="Polar residues" evidence="1">
    <location>
        <begin position="31"/>
        <end position="43"/>
    </location>
</feature>
<evidence type="ECO:0000256" key="1">
    <source>
        <dbReference type="SAM" id="MobiDB-lite"/>
    </source>
</evidence>